<dbReference type="SUPFAM" id="SSF47336">
    <property type="entry name" value="ACP-like"/>
    <property type="match status" value="1"/>
</dbReference>
<dbReference type="Gene3D" id="1.10.1200.10">
    <property type="entry name" value="ACP-like"/>
    <property type="match status" value="1"/>
</dbReference>
<dbReference type="Proteomes" id="UP000824035">
    <property type="component" value="Unassembled WGS sequence"/>
</dbReference>
<keyword evidence="2" id="KW-0436">Ligase</keyword>
<dbReference type="InterPro" id="IPR036736">
    <property type="entry name" value="ACP-like_sf"/>
</dbReference>
<evidence type="ECO:0000259" key="1">
    <source>
        <dbReference type="Pfam" id="PF00550"/>
    </source>
</evidence>
<proteinExistence type="predicted"/>
<feature type="domain" description="Carrier" evidence="1">
    <location>
        <begin position="9"/>
        <end position="74"/>
    </location>
</feature>
<evidence type="ECO:0000313" key="3">
    <source>
        <dbReference type="Proteomes" id="UP000824035"/>
    </source>
</evidence>
<protein>
    <submittedName>
        <fullName evidence="2">D-alanine--poly(Phosphoribitol) ligase subunit 2</fullName>
    </submittedName>
</protein>
<dbReference type="RefSeq" id="WP_394975721.1">
    <property type="nucleotide sequence ID" value="NZ_JAXEOD010000013.1"/>
</dbReference>
<reference evidence="2" key="2">
    <citation type="submission" date="2021-04" db="EMBL/GenBank/DDBJ databases">
        <authorList>
            <person name="Gilroy R."/>
        </authorList>
    </citation>
    <scope>NUCLEOTIDE SEQUENCE</scope>
    <source>
        <strain evidence="2">ChiGjej4B4-18154</strain>
    </source>
</reference>
<dbReference type="AlphaFoldDB" id="A0A9D2E3V9"/>
<sequence length="86" mass="9548">MSEAQFENEVRRLLTEACGSDTVLRQDVDLMETGLLDSLAFITLLDGLEDMGVEIQPTQVEREAFRTVNGIVELCKTFAREAGIVV</sequence>
<organism evidence="2 3">
    <name type="scientific">Candidatus Allofournierella merdipullorum</name>
    <dbReference type="NCBI Taxonomy" id="2838595"/>
    <lineage>
        <taxon>Bacteria</taxon>
        <taxon>Bacillati</taxon>
        <taxon>Bacillota</taxon>
        <taxon>Clostridia</taxon>
        <taxon>Eubacteriales</taxon>
        <taxon>Oscillospiraceae</taxon>
        <taxon>Allofournierella</taxon>
    </lineage>
</organism>
<accession>A0A9D2E3V9</accession>
<dbReference type="Pfam" id="PF00550">
    <property type="entry name" value="PP-binding"/>
    <property type="match status" value="1"/>
</dbReference>
<comment type="caution">
    <text evidence="2">The sequence shown here is derived from an EMBL/GenBank/DDBJ whole genome shotgun (WGS) entry which is preliminary data.</text>
</comment>
<reference evidence="2" key="1">
    <citation type="journal article" date="2021" name="PeerJ">
        <title>Extensive microbial diversity within the chicken gut microbiome revealed by metagenomics and culture.</title>
        <authorList>
            <person name="Gilroy R."/>
            <person name="Ravi A."/>
            <person name="Getino M."/>
            <person name="Pursley I."/>
            <person name="Horton D.L."/>
            <person name="Alikhan N.F."/>
            <person name="Baker D."/>
            <person name="Gharbi K."/>
            <person name="Hall N."/>
            <person name="Watson M."/>
            <person name="Adriaenssens E.M."/>
            <person name="Foster-Nyarko E."/>
            <person name="Jarju S."/>
            <person name="Secka A."/>
            <person name="Antonio M."/>
            <person name="Oren A."/>
            <person name="Chaudhuri R.R."/>
            <person name="La Ragione R."/>
            <person name="Hildebrand F."/>
            <person name="Pallen M.J."/>
        </authorList>
    </citation>
    <scope>NUCLEOTIDE SEQUENCE</scope>
    <source>
        <strain evidence="2">ChiGjej4B4-18154</strain>
    </source>
</reference>
<name>A0A9D2E3V9_9FIRM</name>
<dbReference type="GO" id="GO:0016874">
    <property type="term" value="F:ligase activity"/>
    <property type="evidence" value="ECO:0007669"/>
    <property type="project" value="UniProtKB-KW"/>
</dbReference>
<evidence type="ECO:0000313" key="2">
    <source>
        <dbReference type="EMBL" id="HIZ30310.1"/>
    </source>
</evidence>
<dbReference type="InterPro" id="IPR009081">
    <property type="entry name" value="PP-bd_ACP"/>
</dbReference>
<gene>
    <name evidence="2" type="ORF">H9813_03625</name>
</gene>
<dbReference type="EMBL" id="DXBV01000031">
    <property type="protein sequence ID" value="HIZ30310.1"/>
    <property type="molecule type" value="Genomic_DNA"/>
</dbReference>